<accession>A0A163K9I0</accession>
<proteinExistence type="predicted"/>
<dbReference type="OrthoDB" id="1490309at2"/>
<keyword evidence="2" id="KW-1185">Reference proteome</keyword>
<dbReference type="Proteomes" id="UP000076796">
    <property type="component" value="Unassembled WGS sequence"/>
</dbReference>
<name>A0A163K9I0_9BACL</name>
<dbReference type="GeneID" id="97557545"/>
<dbReference type="EMBL" id="LWMH01000001">
    <property type="protein sequence ID" value="KZS47074.1"/>
    <property type="molecule type" value="Genomic_DNA"/>
</dbReference>
<protein>
    <submittedName>
        <fullName evidence="1">Uncharacterized protein</fullName>
    </submittedName>
</protein>
<evidence type="ECO:0000313" key="1">
    <source>
        <dbReference type="EMBL" id="KZS47074.1"/>
    </source>
</evidence>
<evidence type="ECO:0000313" key="2">
    <source>
        <dbReference type="Proteomes" id="UP000076796"/>
    </source>
</evidence>
<organism evidence="1 2">
    <name type="scientific">Paenibacillus glucanolyticus</name>
    <dbReference type="NCBI Taxonomy" id="59843"/>
    <lineage>
        <taxon>Bacteria</taxon>
        <taxon>Bacillati</taxon>
        <taxon>Bacillota</taxon>
        <taxon>Bacilli</taxon>
        <taxon>Bacillales</taxon>
        <taxon>Paenibacillaceae</taxon>
        <taxon>Paenibacillus</taxon>
    </lineage>
</organism>
<dbReference type="AlphaFoldDB" id="A0A163K9I0"/>
<comment type="caution">
    <text evidence="1">The sequence shown here is derived from an EMBL/GenBank/DDBJ whole genome shotgun (WGS) entry which is preliminary data.</text>
</comment>
<reference evidence="1" key="1">
    <citation type="journal article" date="2016" name="Genome Announc.">
        <title>Draft genomes of two strains of Paenibacillus glucanolyticus with capability to degrade lignocellulose.</title>
        <authorList>
            <person name="Mathews S.L."/>
            <person name="Pawlak J."/>
            <person name="Grunden A.M."/>
        </authorList>
    </citation>
    <scope>NUCLEOTIDE SEQUENCE [LARGE SCALE GENOMIC DNA]</scope>
    <source>
        <strain evidence="1">SLM1</strain>
    </source>
</reference>
<gene>
    <name evidence="1" type="ORF">AWU65_14635</name>
</gene>
<sequence length="364" mass="42440">MKHYIFVAGFDYQFKNVDFYLLCDNRVKRILVANKTKEDLTFKIFDFRRGDLISLSVTYPKGKLTILTSKLTPSPYKKLTLDNYNRSEEHGESHYSLKDGQRNILSILDVYREVQQIGSSVPGSLMELSFFSHAWMGGPILVNSSDDERVYITNRSTSTSVAFDLPSGARDPDDMDPRATKDFTYPAMDDASLKNFQQAFHKTGYVWIWGCAFYKHLHEFLTKIEKHSAYKETGLHDDTIFKFTNLDQIYRQMLENWLPEFNTLFTNKTRIELKFKHLKYLFSKMVVASYSYQIAKNARVKTYGGLLGTFSDFDKGPPLPLMRINRSFHRHLNFYKNYLGFSFDPEGRLYGEYNPDYSFSIPSL</sequence>
<dbReference type="RefSeq" id="WP_063478649.1">
    <property type="nucleotide sequence ID" value="NZ_CP147845.1"/>
</dbReference>